<dbReference type="SUPFAM" id="SSF88713">
    <property type="entry name" value="Glycoside hydrolase/deacetylase"/>
    <property type="match status" value="1"/>
</dbReference>
<keyword evidence="1" id="KW-0732">Signal</keyword>
<dbReference type="InterPro" id="IPR002509">
    <property type="entry name" value="NODB_dom"/>
</dbReference>
<feature type="chain" id="PRO_5013223836" evidence="1">
    <location>
        <begin position="29"/>
        <end position="247"/>
    </location>
</feature>
<dbReference type="STRING" id="134849.SAMN05443668_110289"/>
<evidence type="ECO:0000313" key="3">
    <source>
        <dbReference type="EMBL" id="SHN44634.1"/>
    </source>
</evidence>
<dbReference type="GO" id="GO:0016810">
    <property type="term" value="F:hydrolase activity, acting on carbon-nitrogen (but not peptide) bonds"/>
    <property type="evidence" value="ECO:0007669"/>
    <property type="project" value="InterPro"/>
</dbReference>
<evidence type="ECO:0000256" key="1">
    <source>
        <dbReference type="SAM" id="SignalP"/>
    </source>
</evidence>
<protein>
    <submittedName>
        <fullName evidence="3">Polysaccharide deacetylase</fullName>
    </submittedName>
</protein>
<reference evidence="3 4" key="1">
    <citation type="submission" date="2016-11" db="EMBL/GenBank/DDBJ databases">
        <authorList>
            <person name="Jaros S."/>
            <person name="Januszkiewicz K."/>
            <person name="Wedrychowicz H."/>
        </authorList>
    </citation>
    <scope>NUCLEOTIDE SEQUENCE [LARGE SCALE GENOMIC DNA]</scope>
    <source>
        <strain evidence="3 4">DSM 46144</strain>
    </source>
</reference>
<keyword evidence="4" id="KW-1185">Reference proteome</keyword>
<dbReference type="AlphaFoldDB" id="A0A1M7REH7"/>
<dbReference type="Proteomes" id="UP000184440">
    <property type="component" value="Unassembled WGS sequence"/>
</dbReference>
<dbReference type="PROSITE" id="PS51677">
    <property type="entry name" value="NODB"/>
    <property type="match status" value="1"/>
</dbReference>
<dbReference type="CDD" id="cd10917">
    <property type="entry name" value="CE4_NodB_like_6s_7s"/>
    <property type="match status" value="1"/>
</dbReference>
<evidence type="ECO:0000313" key="4">
    <source>
        <dbReference type="Proteomes" id="UP000184440"/>
    </source>
</evidence>
<proteinExistence type="predicted"/>
<gene>
    <name evidence="3" type="ORF">SAMN05443668_110289</name>
</gene>
<accession>A0A1M7REH7</accession>
<feature type="domain" description="NodB homology" evidence="2">
    <location>
        <begin position="64"/>
        <end position="247"/>
    </location>
</feature>
<sequence length="247" mass="26150">MMTRRIQTALLGLSVVLALVLVTGGSTAAAGERTVAAAPRAVTVAQPKPILVPTSTPYRRTGSNAVALTFDDGPDPRWTPQVLSLLRKHKVKATFCLIGANVKAHPDLVRKIVADGHALCNHTMGHDLNLRKKSRAAIEADLRATSALIKRVSGGVTPKYFRAPGGNWSGVVVSVARNLGMASIGWAVDPRDWAKPPATTIVSRVRAGVAPGVIVLMHDGGGDRSRTVAALKILLPGLTSKYRLTRL</sequence>
<dbReference type="Pfam" id="PF01522">
    <property type="entry name" value="Polysacc_deac_1"/>
    <property type="match status" value="1"/>
</dbReference>
<organism evidence="3 4">
    <name type="scientific">Cryptosporangium aurantiacum</name>
    <dbReference type="NCBI Taxonomy" id="134849"/>
    <lineage>
        <taxon>Bacteria</taxon>
        <taxon>Bacillati</taxon>
        <taxon>Actinomycetota</taxon>
        <taxon>Actinomycetes</taxon>
        <taxon>Cryptosporangiales</taxon>
        <taxon>Cryptosporangiaceae</taxon>
        <taxon>Cryptosporangium</taxon>
    </lineage>
</organism>
<dbReference type="GO" id="GO:0005975">
    <property type="term" value="P:carbohydrate metabolic process"/>
    <property type="evidence" value="ECO:0007669"/>
    <property type="project" value="InterPro"/>
</dbReference>
<evidence type="ECO:0000259" key="2">
    <source>
        <dbReference type="PROSITE" id="PS51677"/>
    </source>
</evidence>
<dbReference type="InterPro" id="IPR011330">
    <property type="entry name" value="Glyco_hydro/deAcase_b/a-brl"/>
</dbReference>
<feature type="signal peptide" evidence="1">
    <location>
        <begin position="1"/>
        <end position="28"/>
    </location>
</feature>
<dbReference type="PANTHER" id="PTHR10587">
    <property type="entry name" value="GLYCOSYL TRANSFERASE-RELATED"/>
    <property type="match status" value="1"/>
</dbReference>
<dbReference type="InterPro" id="IPR050248">
    <property type="entry name" value="Polysacc_deacetylase_ArnD"/>
</dbReference>
<name>A0A1M7REH7_9ACTN</name>
<dbReference type="EMBL" id="FRCS01000010">
    <property type="protein sequence ID" value="SHN44634.1"/>
    <property type="molecule type" value="Genomic_DNA"/>
</dbReference>
<dbReference type="Gene3D" id="3.20.20.370">
    <property type="entry name" value="Glycoside hydrolase/deacetylase"/>
    <property type="match status" value="1"/>
</dbReference>
<dbReference type="OrthoDB" id="3864432at2"/>